<name>A0A165JSF3_EXIGL</name>
<dbReference type="InParanoid" id="A0A165JSF3"/>
<accession>A0A165JSF3</accession>
<evidence type="ECO:0008006" key="4">
    <source>
        <dbReference type="Google" id="ProtNLM"/>
    </source>
</evidence>
<evidence type="ECO:0000313" key="3">
    <source>
        <dbReference type="Proteomes" id="UP000077266"/>
    </source>
</evidence>
<keyword evidence="1" id="KW-0812">Transmembrane</keyword>
<gene>
    <name evidence="2" type="ORF">EXIGLDRAFT_834421</name>
</gene>
<proteinExistence type="predicted"/>
<evidence type="ECO:0000256" key="1">
    <source>
        <dbReference type="SAM" id="Phobius"/>
    </source>
</evidence>
<dbReference type="EMBL" id="KV425960">
    <property type="protein sequence ID" value="KZV95268.1"/>
    <property type="molecule type" value="Genomic_DNA"/>
</dbReference>
<keyword evidence="1" id="KW-0472">Membrane</keyword>
<dbReference type="OrthoDB" id="3350619at2759"/>
<dbReference type="AlphaFoldDB" id="A0A165JSF3"/>
<protein>
    <recommendedName>
        <fullName evidence="4">Ubiquitin 3 binding protein But2 C-terminal domain-containing protein</fullName>
    </recommendedName>
</protein>
<organism evidence="2 3">
    <name type="scientific">Exidia glandulosa HHB12029</name>
    <dbReference type="NCBI Taxonomy" id="1314781"/>
    <lineage>
        <taxon>Eukaryota</taxon>
        <taxon>Fungi</taxon>
        <taxon>Dikarya</taxon>
        <taxon>Basidiomycota</taxon>
        <taxon>Agaricomycotina</taxon>
        <taxon>Agaricomycetes</taxon>
        <taxon>Auriculariales</taxon>
        <taxon>Exidiaceae</taxon>
        <taxon>Exidia</taxon>
    </lineage>
</organism>
<dbReference type="Proteomes" id="UP000077266">
    <property type="component" value="Unassembled WGS sequence"/>
</dbReference>
<keyword evidence="3" id="KW-1185">Reference proteome</keyword>
<evidence type="ECO:0000313" key="2">
    <source>
        <dbReference type="EMBL" id="KZV95268.1"/>
    </source>
</evidence>
<sequence>MTFSDAAYELVPNDLHESVDEEKRTVPRRAGLKDRVSDALPLLAFVVAVFSLLLSLVPYWPQTSQAAVLRRPNAYIGLERVHFPSNASFPPILNYPLTTFQLRVGDKARKLMEDTKSERTVEGTVFPEERHTVLSTTVGTVVQFRAMDWGMERCTLNLSIPEGSNFLDGPSLNVWMLASDIELRPGISAWGVAPARSKLLASSARLGQAHTIDFACLSGSFPTLELTCSENAPPAECSVDFWQDASGLDSARRGIHVIQHWSRT</sequence>
<feature type="transmembrane region" description="Helical" evidence="1">
    <location>
        <begin position="39"/>
        <end position="60"/>
    </location>
</feature>
<keyword evidence="1" id="KW-1133">Transmembrane helix</keyword>
<reference evidence="2 3" key="1">
    <citation type="journal article" date="2016" name="Mol. Biol. Evol.">
        <title>Comparative Genomics of Early-Diverging Mushroom-Forming Fungi Provides Insights into the Origins of Lignocellulose Decay Capabilities.</title>
        <authorList>
            <person name="Nagy L.G."/>
            <person name="Riley R."/>
            <person name="Tritt A."/>
            <person name="Adam C."/>
            <person name="Daum C."/>
            <person name="Floudas D."/>
            <person name="Sun H."/>
            <person name="Yadav J.S."/>
            <person name="Pangilinan J."/>
            <person name="Larsson K.H."/>
            <person name="Matsuura K."/>
            <person name="Barry K."/>
            <person name="Labutti K."/>
            <person name="Kuo R."/>
            <person name="Ohm R.A."/>
            <person name="Bhattacharya S.S."/>
            <person name="Shirouzu T."/>
            <person name="Yoshinaga Y."/>
            <person name="Martin F.M."/>
            <person name="Grigoriev I.V."/>
            <person name="Hibbett D.S."/>
        </authorList>
    </citation>
    <scope>NUCLEOTIDE SEQUENCE [LARGE SCALE GENOMIC DNA]</scope>
    <source>
        <strain evidence="2 3">HHB12029</strain>
    </source>
</reference>